<proteinExistence type="inferred from homology"/>
<dbReference type="Pfam" id="PF00011">
    <property type="entry name" value="HSP20"/>
    <property type="match status" value="1"/>
</dbReference>
<dbReference type="RefSeq" id="WP_078855360.1">
    <property type="nucleotide sequence ID" value="NZ_CP121271.1"/>
</dbReference>
<dbReference type="CDD" id="cd06464">
    <property type="entry name" value="ACD_sHsps-like"/>
    <property type="match status" value="1"/>
</dbReference>
<dbReference type="GeneID" id="90940507"/>
<feature type="region of interest" description="Disordered" evidence="3">
    <location>
        <begin position="84"/>
        <end position="111"/>
    </location>
</feature>
<dbReference type="Gene3D" id="2.60.40.790">
    <property type="match status" value="1"/>
</dbReference>
<dbReference type="InterPro" id="IPR008978">
    <property type="entry name" value="HSP20-like_chaperone"/>
</dbReference>
<protein>
    <submittedName>
        <fullName evidence="5">Hsp20/alpha crystallin family protein</fullName>
    </submittedName>
</protein>
<accession>A0AAX3ZCZ7</accession>
<dbReference type="PROSITE" id="PS01031">
    <property type="entry name" value="SHSP"/>
    <property type="match status" value="1"/>
</dbReference>
<evidence type="ECO:0000313" key="6">
    <source>
        <dbReference type="Proteomes" id="UP001231701"/>
    </source>
</evidence>
<dbReference type="PANTHER" id="PTHR11527">
    <property type="entry name" value="HEAT-SHOCK PROTEIN 20 FAMILY MEMBER"/>
    <property type="match status" value="1"/>
</dbReference>
<name>A0AAX3ZCZ7_STRRO</name>
<reference evidence="5" key="1">
    <citation type="submission" date="2023-03" db="EMBL/GenBank/DDBJ databases">
        <title>Borrelidin-producing and root-colonizing Streptomyces rochei is a potent biopesticide for soil-borne oomycete-caused plant diseases.</title>
        <authorList>
            <person name="Zhou D."/>
            <person name="Wang X."/>
            <person name="Navarro-Munoz J.C."/>
            <person name="Li W."/>
            <person name="Li J."/>
            <person name="Jiu M."/>
            <person name="Deng S."/>
            <person name="Ye Y."/>
            <person name="Daly P."/>
            <person name="Wei L."/>
        </authorList>
    </citation>
    <scope>NUCLEOTIDE SEQUENCE</scope>
    <source>
        <strain evidence="5">JK1</strain>
    </source>
</reference>
<evidence type="ECO:0000259" key="4">
    <source>
        <dbReference type="PROSITE" id="PS01031"/>
    </source>
</evidence>
<gene>
    <name evidence="5" type="ORF">P7W03_00740</name>
</gene>
<sequence length="150" mass="16603">MEHDMNGPAERFPGRLTLPHLSDWAEAGFPVSDTVATETQGVHVEERLLDGTYVLQAELPGIGSAKDVEVTVTQGFLFLRAERGMESPETRRSTRRYGHFTPLPAGAKEDEATAEYEHGVLTITMPVSVSERKTDRITVPVREPLSADKR</sequence>
<evidence type="ECO:0000256" key="3">
    <source>
        <dbReference type="SAM" id="MobiDB-lite"/>
    </source>
</evidence>
<dbReference type="Proteomes" id="UP001231701">
    <property type="component" value="Chromosome"/>
</dbReference>
<dbReference type="SUPFAM" id="SSF49764">
    <property type="entry name" value="HSP20-like chaperones"/>
    <property type="match status" value="1"/>
</dbReference>
<dbReference type="AlphaFoldDB" id="A0AAX3ZCZ7"/>
<dbReference type="InterPro" id="IPR002068">
    <property type="entry name" value="A-crystallin/Hsp20_dom"/>
</dbReference>
<evidence type="ECO:0000256" key="1">
    <source>
        <dbReference type="PROSITE-ProRule" id="PRU00285"/>
    </source>
</evidence>
<comment type="similarity">
    <text evidence="1 2">Belongs to the small heat shock protein (HSP20) family.</text>
</comment>
<evidence type="ECO:0000313" key="5">
    <source>
        <dbReference type="EMBL" id="WMC84182.1"/>
    </source>
</evidence>
<evidence type="ECO:0000256" key="2">
    <source>
        <dbReference type="RuleBase" id="RU003616"/>
    </source>
</evidence>
<feature type="domain" description="SHSP" evidence="4">
    <location>
        <begin position="35"/>
        <end position="142"/>
    </location>
</feature>
<dbReference type="InterPro" id="IPR031107">
    <property type="entry name" value="Small_HSP"/>
</dbReference>
<organism evidence="5 6">
    <name type="scientific">Streptomyces rochei</name>
    <name type="common">Streptomyces parvullus</name>
    <dbReference type="NCBI Taxonomy" id="1928"/>
    <lineage>
        <taxon>Bacteria</taxon>
        <taxon>Bacillati</taxon>
        <taxon>Actinomycetota</taxon>
        <taxon>Actinomycetes</taxon>
        <taxon>Kitasatosporales</taxon>
        <taxon>Streptomycetaceae</taxon>
        <taxon>Streptomyces</taxon>
        <taxon>Streptomyces rochei group</taxon>
    </lineage>
</organism>
<dbReference type="EMBL" id="CP121271">
    <property type="protein sequence ID" value="WMC84182.1"/>
    <property type="molecule type" value="Genomic_DNA"/>
</dbReference>